<dbReference type="InParanoid" id="A0A1X7VEI6"/>
<dbReference type="EnsemblMetazoa" id="Aqu2.1.38441_001">
    <property type="protein sequence ID" value="Aqu2.1.38441_001"/>
    <property type="gene ID" value="Aqu2.1.38441"/>
</dbReference>
<evidence type="ECO:0000256" key="3">
    <source>
        <dbReference type="ARBA" id="ARBA00022737"/>
    </source>
</evidence>
<dbReference type="AlphaFoldDB" id="A0A1X7VEI6"/>
<dbReference type="OrthoDB" id="1427555at2759"/>
<gene>
    <name evidence="5" type="primary">100632068</name>
</gene>
<keyword evidence="3" id="KW-0677">Repeat</keyword>
<sequence>MADKRSEYVSSVASSEALQLYNEAVELFVNHKGSFIDLVKRAVEIENDFILARCLLGCMLCDVYSVPNPTEVKMHLDVVNECYPKANDREKLHIQTFREASLGHIKKATEILDQITMRYPQDFHAVKLSFLYYKSTGEFIRMRNILSRAVTHCPKEDPLYPHLLSQYAFSLEETNERQYAEELCRESLTLQPINPWASHTMAHIIEETKDPQKGVDFLCSTQEDWNKTPYAFHLLWHLSLYYLDLGQSDKVLDVFDAKMVPLLSKSSPVFYLVDLASLLWRLNLLNIDPDEKRWQVILDTYRSKIGVFSHSWVNAHLMMSLCYGKVTADTARLALANQVIQSMEVYSKESVSSDCSVADLLGVPVCNALLAYGQEKYDEVLSLMLPLRYDFIKFGGSWAQRQVFELTIIMAAIKANDLSQALALIIELKSQKPHNKMLESLYRRVLDESRLRIGVKTLNGTAAIET</sequence>
<comment type="similarity">
    <text evidence="1">Belongs to the TTC38 family.</text>
</comment>
<keyword evidence="6" id="KW-1185">Reference proteome</keyword>
<accession>A0A1X7VEI6</accession>
<evidence type="ECO:0000256" key="2">
    <source>
        <dbReference type="ARBA" id="ARBA00019992"/>
    </source>
</evidence>
<evidence type="ECO:0000313" key="6">
    <source>
        <dbReference type="Proteomes" id="UP000007879"/>
    </source>
</evidence>
<dbReference type="PANTHER" id="PTHR16263">
    <property type="entry name" value="TETRATRICOPEPTIDE REPEAT PROTEIN 38"/>
    <property type="match status" value="1"/>
</dbReference>
<dbReference type="InterPro" id="IPR011990">
    <property type="entry name" value="TPR-like_helical_dom_sf"/>
</dbReference>
<evidence type="ECO:0000256" key="4">
    <source>
        <dbReference type="ARBA" id="ARBA00022803"/>
    </source>
</evidence>
<keyword evidence="4" id="KW-0802">TPR repeat</keyword>
<dbReference type="InterPro" id="IPR033891">
    <property type="entry name" value="TTC38"/>
</dbReference>
<dbReference type="Gene3D" id="1.25.40.10">
    <property type="entry name" value="Tetratricopeptide repeat domain"/>
    <property type="match status" value="1"/>
</dbReference>
<reference evidence="5" key="2">
    <citation type="submission" date="2017-05" db="UniProtKB">
        <authorList>
            <consortium name="EnsemblMetazoa"/>
        </authorList>
    </citation>
    <scope>IDENTIFICATION</scope>
</reference>
<dbReference type="EnsemblMetazoa" id="XM_019993784.1">
    <property type="protein sequence ID" value="XP_019849343.1"/>
    <property type="gene ID" value="LOC100632068"/>
</dbReference>
<protein>
    <recommendedName>
        <fullName evidence="2">Tetratricopeptide repeat protein 38</fullName>
    </recommendedName>
</protein>
<reference evidence="6" key="1">
    <citation type="journal article" date="2010" name="Nature">
        <title>The Amphimedon queenslandica genome and the evolution of animal complexity.</title>
        <authorList>
            <person name="Srivastava M."/>
            <person name="Simakov O."/>
            <person name="Chapman J."/>
            <person name="Fahey B."/>
            <person name="Gauthier M.E."/>
            <person name="Mitros T."/>
            <person name="Richards G.S."/>
            <person name="Conaco C."/>
            <person name="Dacre M."/>
            <person name="Hellsten U."/>
            <person name="Larroux C."/>
            <person name="Putnam N.H."/>
            <person name="Stanke M."/>
            <person name="Adamska M."/>
            <person name="Darling A."/>
            <person name="Degnan S.M."/>
            <person name="Oakley T.H."/>
            <person name="Plachetzki D.C."/>
            <person name="Zhai Y."/>
            <person name="Adamski M."/>
            <person name="Calcino A."/>
            <person name="Cummins S.F."/>
            <person name="Goodstein D.M."/>
            <person name="Harris C."/>
            <person name="Jackson D.J."/>
            <person name="Leys S.P."/>
            <person name="Shu S."/>
            <person name="Woodcroft B.J."/>
            <person name="Vervoort M."/>
            <person name="Kosik K.S."/>
            <person name="Manning G."/>
            <person name="Degnan B.M."/>
            <person name="Rokhsar D.S."/>
        </authorList>
    </citation>
    <scope>NUCLEOTIDE SEQUENCE [LARGE SCALE GENOMIC DNA]</scope>
</reference>
<dbReference type="eggNOG" id="KOG2610">
    <property type="taxonomic scope" value="Eukaryota"/>
</dbReference>
<dbReference type="Proteomes" id="UP000007879">
    <property type="component" value="Unassembled WGS sequence"/>
</dbReference>
<name>A0A1X7VEI6_AMPQE</name>
<evidence type="ECO:0000256" key="1">
    <source>
        <dbReference type="ARBA" id="ARBA00005857"/>
    </source>
</evidence>
<proteinExistence type="inferred from homology"/>
<dbReference type="KEGG" id="aqu:100632068"/>
<dbReference type="SUPFAM" id="SSF48452">
    <property type="entry name" value="TPR-like"/>
    <property type="match status" value="1"/>
</dbReference>
<dbReference type="CDD" id="cd05804">
    <property type="entry name" value="StaR_like"/>
    <property type="match status" value="1"/>
</dbReference>
<evidence type="ECO:0000313" key="5">
    <source>
        <dbReference type="EnsemblMetazoa" id="Aqu2.1.38441_001"/>
    </source>
</evidence>
<organism evidence="5">
    <name type="scientific">Amphimedon queenslandica</name>
    <name type="common">Sponge</name>
    <dbReference type="NCBI Taxonomy" id="400682"/>
    <lineage>
        <taxon>Eukaryota</taxon>
        <taxon>Metazoa</taxon>
        <taxon>Porifera</taxon>
        <taxon>Demospongiae</taxon>
        <taxon>Heteroscleromorpha</taxon>
        <taxon>Haplosclerida</taxon>
        <taxon>Niphatidae</taxon>
        <taxon>Amphimedon</taxon>
    </lineage>
</organism>
<dbReference type="PANTHER" id="PTHR16263:SF4">
    <property type="entry name" value="TETRATRICOPEPTIDE REPEAT PROTEIN 38"/>
    <property type="match status" value="1"/>
</dbReference>